<evidence type="ECO:0000313" key="1">
    <source>
        <dbReference type="EMBL" id="ATB35805.1"/>
    </source>
</evidence>
<dbReference type="InterPro" id="IPR027417">
    <property type="entry name" value="P-loop_NTPase"/>
</dbReference>
<dbReference type="Proteomes" id="UP000217257">
    <property type="component" value="Chromosome"/>
</dbReference>
<dbReference type="AlphaFoldDB" id="A0A250IVN3"/>
<proteinExistence type="predicted"/>
<reference evidence="1 2" key="1">
    <citation type="submission" date="2017-06" db="EMBL/GenBank/DDBJ databases">
        <title>Sequencing and comparative analysis of myxobacterial genomes.</title>
        <authorList>
            <person name="Rupp O."/>
            <person name="Goesmann A."/>
            <person name="Sogaard-Andersen L."/>
        </authorList>
    </citation>
    <scope>NUCLEOTIDE SEQUENCE [LARGE SCALE GENOMIC DNA]</scope>
    <source>
        <strain evidence="1 2">DSM 52655</strain>
    </source>
</reference>
<dbReference type="KEGG" id="cfus:CYFUS_001219"/>
<dbReference type="SUPFAM" id="SSF52540">
    <property type="entry name" value="P-loop containing nucleoside triphosphate hydrolases"/>
    <property type="match status" value="1"/>
</dbReference>
<gene>
    <name evidence="1" type="ORF">CYFUS_001219</name>
</gene>
<dbReference type="Gene3D" id="3.40.50.300">
    <property type="entry name" value="P-loop containing nucleotide triphosphate hydrolases"/>
    <property type="match status" value="1"/>
</dbReference>
<protein>
    <submittedName>
        <fullName evidence="1">Uncharacterized protein</fullName>
    </submittedName>
</protein>
<sequence length="148" mass="16986">MKRLTWVVGPPAAGKTTWAERLRTQSPAPRILEFAQLLHPLVDPVHPRKGMMQAKSLFIRAIRQVELHPANVGLPPLVVIVALIHEEALLPLSEEEELILILPPRAQWERQFLDRSAPPSPGSRPMGLEEARGWYERYLRWRFPRTTP</sequence>
<evidence type="ECO:0000313" key="2">
    <source>
        <dbReference type="Proteomes" id="UP000217257"/>
    </source>
</evidence>
<organism evidence="1 2">
    <name type="scientific">Cystobacter fuscus</name>
    <dbReference type="NCBI Taxonomy" id="43"/>
    <lineage>
        <taxon>Bacteria</taxon>
        <taxon>Pseudomonadati</taxon>
        <taxon>Myxococcota</taxon>
        <taxon>Myxococcia</taxon>
        <taxon>Myxococcales</taxon>
        <taxon>Cystobacterineae</taxon>
        <taxon>Archangiaceae</taxon>
        <taxon>Cystobacter</taxon>
    </lineage>
</organism>
<name>A0A250IVN3_9BACT</name>
<dbReference type="EMBL" id="CP022098">
    <property type="protein sequence ID" value="ATB35805.1"/>
    <property type="molecule type" value="Genomic_DNA"/>
</dbReference>
<accession>A0A250IVN3</accession>